<gene>
    <name evidence="2" type="ORF">IQ26_01645</name>
</gene>
<keyword evidence="3" id="KW-1185">Reference proteome</keyword>
<name>A0A562P6N1_9HYPH</name>
<evidence type="ECO:0000313" key="3">
    <source>
        <dbReference type="Proteomes" id="UP000317122"/>
    </source>
</evidence>
<evidence type="ECO:0000313" key="2">
    <source>
        <dbReference type="EMBL" id="TWI40041.1"/>
    </source>
</evidence>
<proteinExistence type="predicted"/>
<dbReference type="AlphaFoldDB" id="A0A562P6N1"/>
<feature type="compositionally biased region" description="Low complexity" evidence="1">
    <location>
        <begin position="45"/>
        <end position="62"/>
    </location>
</feature>
<accession>A0A562P6N1</accession>
<reference evidence="2 3" key="1">
    <citation type="journal article" date="2015" name="Stand. Genomic Sci.">
        <title>Genomic Encyclopedia of Bacterial and Archaeal Type Strains, Phase III: the genomes of soil and plant-associated and newly described type strains.</title>
        <authorList>
            <person name="Whitman W.B."/>
            <person name="Woyke T."/>
            <person name="Klenk H.P."/>
            <person name="Zhou Y."/>
            <person name="Lilburn T.G."/>
            <person name="Beck B.J."/>
            <person name="De Vos P."/>
            <person name="Vandamme P."/>
            <person name="Eisen J.A."/>
            <person name="Garrity G."/>
            <person name="Hugenholtz P."/>
            <person name="Kyrpides N.C."/>
        </authorList>
    </citation>
    <scope>NUCLEOTIDE SEQUENCE [LARGE SCALE GENOMIC DNA]</scope>
    <source>
        <strain evidence="2 3">CGMCC 1.2546</strain>
    </source>
</reference>
<evidence type="ECO:0000256" key="1">
    <source>
        <dbReference type="SAM" id="MobiDB-lite"/>
    </source>
</evidence>
<comment type="caution">
    <text evidence="2">The sequence shown here is derived from an EMBL/GenBank/DDBJ whole genome shotgun (WGS) entry which is preliminary data.</text>
</comment>
<feature type="region of interest" description="Disordered" evidence="1">
    <location>
        <begin position="1"/>
        <end position="84"/>
    </location>
</feature>
<sequence length="125" mass="12070">MATKARKPAPAKGRATRSKAIESKTGAGPAVAARSKDAAKPTFGKAAPKKVVPAAARATAKPTPKPAKSKKPAPSGGSMAGNAMRTVRTTANVAAGAVVATARGAASLAASVMGKGGPKTGAKAK</sequence>
<organism evidence="2 3">
    <name type="scientific">Mesorhizobium tianshanense</name>
    <dbReference type="NCBI Taxonomy" id="39844"/>
    <lineage>
        <taxon>Bacteria</taxon>
        <taxon>Pseudomonadati</taxon>
        <taxon>Pseudomonadota</taxon>
        <taxon>Alphaproteobacteria</taxon>
        <taxon>Hyphomicrobiales</taxon>
        <taxon>Phyllobacteriaceae</taxon>
        <taxon>Mesorhizobium</taxon>
    </lineage>
</organism>
<protein>
    <submittedName>
        <fullName evidence="2">Uncharacterized protein</fullName>
    </submittedName>
</protein>
<dbReference type="EMBL" id="VLKT01000008">
    <property type="protein sequence ID" value="TWI40041.1"/>
    <property type="molecule type" value="Genomic_DNA"/>
</dbReference>
<feature type="compositionally biased region" description="Basic residues" evidence="1">
    <location>
        <begin position="1"/>
        <end position="17"/>
    </location>
</feature>
<dbReference type="Proteomes" id="UP000317122">
    <property type="component" value="Unassembled WGS sequence"/>
</dbReference>